<accession>A0A1V0SEM6</accession>
<gene>
    <name evidence="1" type="ORF">Hokovirus_1_54</name>
</gene>
<organism evidence="1">
    <name type="scientific">Hokovirus HKV1</name>
    <dbReference type="NCBI Taxonomy" id="1977638"/>
    <lineage>
        <taxon>Viruses</taxon>
        <taxon>Varidnaviria</taxon>
        <taxon>Bamfordvirae</taxon>
        <taxon>Nucleocytoviricota</taxon>
        <taxon>Megaviricetes</taxon>
        <taxon>Imitervirales</taxon>
        <taxon>Mimiviridae</taxon>
        <taxon>Klosneuvirinae</taxon>
        <taxon>Hokovirus</taxon>
    </lineage>
</organism>
<dbReference type="EMBL" id="KY684103">
    <property type="protein sequence ID" value="ARF10175.1"/>
    <property type="molecule type" value="Genomic_DNA"/>
</dbReference>
<evidence type="ECO:0000313" key="1">
    <source>
        <dbReference type="EMBL" id="ARF10175.1"/>
    </source>
</evidence>
<reference evidence="1" key="1">
    <citation type="journal article" date="2017" name="Science">
        <title>Giant viruses with an expanded complement of translation system components.</title>
        <authorList>
            <person name="Schulz F."/>
            <person name="Yutin N."/>
            <person name="Ivanova N.N."/>
            <person name="Ortega D.R."/>
            <person name="Lee T.K."/>
            <person name="Vierheilig J."/>
            <person name="Daims H."/>
            <person name="Horn M."/>
            <person name="Wagner M."/>
            <person name="Jensen G.J."/>
            <person name="Kyrpides N.C."/>
            <person name="Koonin E.V."/>
            <person name="Woyke T."/>
        </authorList>
    </citation>
    <scope>NUCLEOTIDE SEQUENCE</scope>
    <source>
        <strain evidence="1">HKV1</strain>
    </source>
</reference>
<proteinExistence type="predicted"/>
<protein>
    <submittedName>
        <fullName evidence="1">Uncharacterized protein</fullName>
    </submittedName>
</protein>
<name>A0A1V0SEM6_9VIRU</name>
<sequence length="193" mass="23586">MIKLQNYKETLETKIILNLLTKNILDNNLEIICQYIYNEYDNNGEIIFTNILKKHELQKYNLMYLNYYKKDKKININSVIKLFEIYENDIYQDYIKFIKNYMFNYDNNRICEIILKNYEYNNNFEQLLDLYIQELNNILVSFSNIIKLIDDEQLNNILKNKYIVCDNIFNTIKQQNFKNNIIKKFENKKNKTG</sequence>